<sequence>MKDHIPQHDLEVCPDSQGDAKGLGQAFDLDEAILRAQGREAELTRSFSWVGALGLAFSIVNSWLTYASCFGVAYSYGGGQIATFSPLLSALTQLVMLQGVAELASAFPSSGGQYHYTYIIAPKRFRNFAAYVVGMINVIAWWINTASGTIYTAISAFGICRFLIPGFVGAQWQVYLCYLLVILLTLLPIFIIPQHRVDIMTQSSMFLSILGFFLVMIVCLVMGKGTYRPSSLVEYQPRSGWAPGPAWLLGIGNGEYAFVAAGACVHISEEIPKPSRRIPLVMSVLPILPALNLTILIGVLTLMPWIIAMTCVIQDIDSVQNSFLPSLELFYQATNSKAAAAVLQVYLTILYYTCVPSQWITSSRMTWAFSRDVSHPPYTSSYSQNITINLTTNPHQQNGLPFSTHWSKVDSKRGIPVRATLLSAGFCAVYGLLYIASTQAFNSIINTAILMLNITYTVPQGILASGGRDRLPARYYNLGRVPGYVVNFFSVGWLVVSGVFFCFPTMRTPTIGDMNYNSIVICGIFAIILLCWLERRTKFSGPTINWETLNAAQAVDG</sequence>
<name>A0ACD1ITE8_9EURO</name>
<organism evidence="1 2">
    <name type="scientific">Aspergillus costaricaensis CBS 115574</name>
    <dbReference type="NCBI Taxonomy" id="1448317"/>
    <lineage>
        <taxon>Eukaryota</taxon>
        <taxon>Fungi</taxon>
        <taxon>Dikarya</taxon>
        <taxon>Ascomycota</taxon>
        <taxon>Pezizomycotina</taxon>
        <taxon>Eurotiomycetes</taxon>
        <taxon>Eurotiomycetidae</taxon>
        <taxon>Eurotiales</taxon>
        <taxon>Aspergillaceae</taxon>
        <taxon>Aspergillus</taxon>
        <taxon>Aspergillus subgen. Circumdati</taxon>
    </lineage>
</organism>
<protein>
    <submittedName>
        <fullName evidence="1">Uncharacterized protein</fullName>
    </submittedName>
</protein>
<gene>
    <name evidence="1" type="ORF">BO79DRAFT_135609</name>
</gene>
<dbReference type="EMBL" id="KZ824536">
    <property type="protein sequence ID" value="RAK93882.1"/>
    <property type="molecule type" value="Genomic_DNA"/>
</dbReference>
<reference evidence="1" key="1">
    <citation type="submission" date="2018-02" db="EMBL/GenBank/DDBJ databases">
        <title>The genomes of Aspergillus section Nigri reveals drivers in fungal speciation.</title>
        <authorList>
            <consortium name="DOE Joint Genome Institute"/>
            <person name="Vesth T.C."/>
            <person name="Nybo J."/>
            <person name="Theobald S."/>
            <person name="Brandl J."/>
            <person name="Frisvad J.C."/>
            <person name="Nielsen K.F."/>
            <person name="Lyhne E.K."/>
            <person name="Kogle M.E."/>
            <person name="Kuo A."/>
            <person name="Riley R."/>
            <person name="Clum A."/>
            <person name="Nolan M."/>
            <person name="Lipzen A."/>
            <person name="Salamov A."/>
            <person name="Henrissat B."/>
            <person name="Wiebenga A."/>
            <person name="De vries R.P."/>
            <person name="Grigoriev I.V."/>
            <person name="Mortensen U.H."/>
            <person name="Andersen M.R."/>
            <person name="Baker S.E."/>
        </authorList>
    </citation>
    <scope>NUCLEOTIDE SEQUENCE</scope>
    <source>
        <strain evidence="1">CBS 115574</strain>
    </source>
</reference>
<dbReference type="Proteomes" id="UP000249748">
    <property type="component" value="Unassembled WGS sequence"/>
</dbReference>
<keyword evidence="2" id="KW-1185">Reference proteome</keyword>
<proteinExistence type="predicted"/>
<accession>A0ACD1ITE8</accession>
<evidence type="ECO:0000313" key="1">
    <source>
        <dbReference type="EMBL" id="RAK93882.1"/>
    </source>
</evidence>
<evidence type="ECO:0000313" key="2">
    <source>
        <dbReference type="Proteomes" id="UP000249748"/>
    </source>
</evidence>